<gene>
    <name evidence="2" type="ORF">MG293_002212</name>
</gene>
<feature type="region of interest" description="Disordered" evidence="1">
    <location>
        <begin position="65"/>
        <end position="105"/>
    </location>
</feature>
<evidence type="ECO:0000313" key="3">
    <source>
        <dbReference type="Proteomes" id="UP001214576"/>
    </source>
</evidence>
<reference evidence="2" key="1">
    <citation type="submission" date="2022-03" db="EMBL/GenBank/DDBJ databases">
        <title>Genomic analyses of argali, domestic sheep and their hybrids provide insights into chromosomal evolution, heterosis and genetic basis of agronomic traits.</title>
        <authorList>
            <person name="Li M."/>
        </authorList>
    </citation>
    <scope>NUCLEOTIDE SEQUENCE</scope>
    <source>
        <strain evidence="2">CAU-MHL-2022a</strain>
        <tissue evidence="2">Skin</tissue>
    </source>
</reference>
<organism evidence="2 3">
    <name type="scientific">Ovis ammon polii</name>
    <dbReference type="NCBI Taxonomy" id="230172"/>
    <lineage>
        <taxon>Eukaryota</taxon>
        <taxon>Metazoa</taxon>
        <taxon>Chordata</taxon>
        <taxon>Craniata</taxon>
        <taxon>Vertebrata</taxon>
        <taxon>Euteleostomi</taxon>
        <taxon>Mammalia</taxon>
        <taxon>Eutheria</taxon>
        <taxon>Laurasiatheria</taxon>
        <taxon>Artiodactyla</taxon>
        <taxon>Ruminantia</taxon>
        <taxon>Pecora</taxon>
        <taxon>Bovidae</taxon>
        <taxon>Caprinae</taxon>
        <taxon>Ovis</taxon>
    </lineage>
</organism>
<accession>A0AAD4YJB2</accession>
<evidence type="ECO:0000256" key="1">
    <source>
        <dbReference type="SAM" id="MobiDB-lite"/>
    </source>
</evidence>
<name>A0AAD4YJB2_OVIAM</name>
<dbReference type="AlphaFoldDB" id="A0AAD4YJB2"/>
<sequence length="134" mass="14933">MCRESLGSLLAFSPELTADTDKRGVKRNEFPQSEEWARVVQEQGTLGIFLTQKLNRVSCLRANSLLSGPPGKPRLTSEGGQRSGSLVPTFPSKQQALGVRDRLKDDTSISLASPETRTSRIEKEIYFEELTHRN</sequence>
<protein>
    <submittedName>
        <fullName evidence="2">Uncharacterized protein</fullName>
    </submittedName>
</protein>
<comment type="caution">
    <text evidence="2">The sequence shown here is derived from an EMBL/GenBank/DDBJ whole genome shotgun (WGS) entry which is preliminary data.</text>
</comment>
<dbReference type="Proteomes" id="UP001214576">
    <property type="component" value="Unassembled WGS sequence"/>
</dbReference>
<keyword evidence="3" id="KW-1185">Reference proteome</keyword>
<proteinExistence type="predicted"/>
<dbReference type="EMBL" id="JAKZEL010000001">
    <property type="protein sequence ID" value="KAI4549882.1"/>
    <property type="molecule type" value="Genomic_DNA"/>
</dbReference>
<feature type="compositionally biased region" description="Polar residues" evidence="1">
    <location>
        <begin position="78"/>
        <end position="95"/>
    </location>
</feature>
<evidence type="ECO:0000313" key="2">
    <source>
        <dbReference type="EMBL" id="KAI4549882.1"/>
    </source>
</evidence>